<dbReference type="CDD" id="cd01650">
    <property type="entry name" value="RT_nLTR_like"/>
    <property type="match status" value="1"/>
</dbReference>
<keyword evidence="2" id="KW-1133">Transmembrane helix</keyword>
<dbReference type="InterPro" id="IPR016130">
    <property type="entry name" value="Tyr_Pase_AS"/>
</dbReference>
<feature type="domain" description="Tyrosine specific protein phosphatases" evidence="6">
    <location>
        <begin position="991"/>
        <end position="1064"/>
    </location>
</feature>
<dbReference type="Proteomes" id="UP001460270">
    <property type="component" value="Unassembled WGS sequence"/>
</dbReference>
<dbReference type="Gene3D" id="3.60.10.10">
    <property type="entry name" value="Endonuclease/exonuclease/phosphatase"/>
    <property type="match status" value="1"/>
</dbReference>
<organism evidence="8 9">
    <name type="scientific">Mugilogobius chulae</name>
    <name type="common">yellowstripe goby</name>
    <dbReference type="NCBI Taxonomy" id="88201"/>
    <lineage>
        <taxon>Eukaryota</taxon>
        <taxon>Metazoa</taxon>
        <taxon>Chordata</taxon>
        <taxon>Craniata</taxon>
        <taxon>Vertebrata</taxon>
        <taxon>Euteleostomi</taxon>
        <taxon>Actinopterygii</taxon>
        <taxon>Neopterygii</taxon>
        <taxon>Teleostei</taxon>
        <taxon>Neoteleostei</taxon>
        <taxon>Acanthomorphata</taxon>
        <taxon>Gobiaria</taxon>
        <taxon>Gobiiformes</taxon>
        <taxon>Gobioidei</taxon>
        <taxon>Gobiidae</taxon>
        <taxon>Gobionellinae</taxon>
        <taxon>Mugilogobius</taxon>
    </lineage>
</organism>
<keyword evidence="1" id="KW-0812">Transmembrane</keyword>
<dbReference type="GO" id="GO:0004725">
    <property type="term" value="F:protein tyrosine phosphatase activity"/>
    <property type="evidence" value="ECO:0007669"/>
    <property type="project" value="InterPro"/>
</dbReference>
<feature type="compositionally biased region" description="Polar residues" evidence="4">
    <location>
        <begin position="1130"/>
        <end position="1224"/>
    </location>
</feature>
<dbReference type="PROSITE" id="PS50056">
    <property type="entry name" value="TYR_PHOSPHATASE_2"/>
    <property type="match status" value="1"/>
</dbReference>
<gene>
    <name evidence="8" type="ORF">WMY93_023467</name>
</gene>
<dbReference type="PROSITE" id="PS50878">
    <property type="entry name" value="RT_POL"/>
    <property type="match status" value="1"/>
</dbReference>
<evidence type="ECO:0000256" key="1">
    <source>
        <dbReference type="ARBA" id="ARBA00022692"/>
    </source>
</evidence>
<evidence type="ECO:0000256" key="3">
    <source>
        <dbReference type="ARBA" id="ARBA00023180"/>
    </source>
</evidence>
<evidence type="ECO:0000256" key="4">
    <source>
        <dbReference type="SAM" id="MobiDB-lite"/>
    </source>
</evidence>
<name>A0AAW0NGQ8_9GOBI</name>
<dbReference type="InterPro" id="IPR005135">
    <property type="entry name" value="Endo/exonuclease/phosphatase"/>
</dbReference>
<dbReference type="Pfam" id="PF00078">
    <property type="entry name" value="RVT_1"/>
    <property type="match status" value="1"/>
</dbReference>
<keyword evidence="9" id="KW-1185">Reference proteome</keyword>
<evidence type="ECO:0000313" key="9">
    <source>
        <dbReference type="Proteomes" id="UP001460270"/>
    </source>
</evidence>
<dbReference type="Pfam" id="PF14529">
    <property type="entry name" value="Exo_endo_phos_2"/>
    <property type="match status" value="1"/>
</dbReference>
<evidence type="ECO:0000259" key="7">
    <source>
        <dbReference type="PROSITE" id="PS50878"/>
    </source>
</evidence>
<dbReference type="SMART" id="SM00404">
    <property type="entry name" value="PTPc_motif"/>
    <property type="match status" value="1"/>
</dbReference>
<dbReference type="SUPFAM" id="SSF52799">
    <property type="entry name" value="(Phosphotyrosine protein) phosphatases II"/>
    <property type="match status" value="1"/>
</dbReference>
<evidence type="ECO:0000259" key="5">
    <source>
        <dbReference type="PROSITE" id="PS50055"/>
    </source>
</evidence>
<dbReference type="SUPFAM" id="SSF56219">
    <property type="entry name" value="DNase I-like"/>
    <property type="match status" value="1"/>
</dbReference>
<keyword evidence="2" id="KW-0472">Membrane</keyword>
<dbReference type="PRINTS" id="PR00700">
    <property type="entry name" value="PRTYPHPHTASE"/>
</dbReference>
<reference evidence="9" key="1">
    <citation type="submission" date="2024-04" db="EMBL/GenBank/DDBJ databases">
        <title>Salinicola lusitanus LLJ914,a marine bacterium isolated from the Okinawa Trough.</title>
        <authorList>
            <person name="Li J."/>
        </authorList>
    </citation>
    <scope>NUCLEOTIDE SEQUENCE [LARGE SCALE GENOMIC DNA]</scope>
</reference>
<evidence type="ECO:0000256" key="2">
    <source>
        <dbReference type="ARBA" id="ARBA00022989"/>
    </source>
</evidence>
<accession>A0AAW0NGQ8</accession>
<protein>
    <recommendedName>
        <fullName evidence="10">Protein-tyrosine-phosphatase</fullName>
    </recommendedName>
</protein>
<feature type="domain" description="Reverse transcriptase" evidence="7">
    <location>
        <begin position="432"/>
        <end position="695"/>
    </location>
</feature>
<dbReference type="InterPro" id="IPR043502">
    <property type="entry name" value="DNA/RNA_pol_sf"/>
</dbReference>
<dbReference type="InterPro" id="IPR000477">
    <property type="entry name" value="RT_dom"/>
</dbReference>
<dbReference type="InterPro" id="IPR050713">
    <property type="entry name" value="RTP_Phos/Ushers"/>
</dbReference>
<dbReference type="AlphaFoldDB" id="A0AAW0NGQ8"/>
<dbReference type="Pfam" id="PF00102">
    <property type="entry name" value="Y_phosphatase"/>
    <property type="match status" value="1"/>
</dbReference>
<comment type="caution">
    <text evidence="8">The sequence shown here is derived from an EMBL/GenBank/DDBJ whole genome shotgun (WGS) entry which is preliminary data.</text>
</comment>
<proteinExistence type="predicted"/>
<dbReference type="InterPro" id="IPR000387">
    <property type="entry name" value="Tyr_Pase_dom"/>
</dbReference>
<dbReference type="PROSITE" id="PS50055">
    <property type="entry name" value="TYR_PHOSPHATASE_PTP"/>
    <property type="match status" value="1"/>
</dbReference>
<dbReference type="PROSITE" id="PS00383">
    <property type="entry name" value="TYR_PHOSPHATASE_1"/>
    <property type="match status" value="1"/>
</dbReference>
<keyword evidence="3" id="KW-0325">Glycoprotein</keyword>
<feature type="compositionally biased region" description="Basic and acidic residues" evidence="4">
    <location>
        <begin position="1226"/>
        <end position="1237"/>
    </location>
</feature>
<dbReference type="InterPro" id="IPR000242">
    <property type="entry name" value="PTP_cat"/>
</dbReference>
<dbReference type="InterPro" id="IPR036691">
    <property type="entry name" value="Endo/exonu/phosph_ase_sf"/>
</dbReference>
<evidence type="ECO:0000259" key="6">
    <source>
        <dbReference type="PROSITE" id="PS50056"/>
    </source>
</evidence>
<dbReference type="PANTHER" id="PTHR46957:SF1">
    <property type="entry name" value="PHOSPHATIDYLINOSITOL PHOSPHATASE PTPRQ"/>
    <property type="match status" value="1"/>
</dbReference>
<feature type="domain" description="Tyrosine-protein phosphatase" evidence="5">
    <location>
        <begin position="818"/>
        <end position="1073"/>
    </location>
</feature>
<dbReference type="FunFam" id="3.90.190.10:FF:000041">
    <property type="entry name" value="phosphatidylinositol phosphatase PTPRQ isoform X1"/>
    <property type="match status" value="1"/>
</dbReference>
<dbReference type="SMART" id="SM00194">
    <property type="entry name" value="PTPc"/>
    <property type="match status" value="1"/>
</dbReference>
<evidence type="ECO:0000313" key="8">
    <source>
        <dbReference type="EMBL" id="KAK7891504.1"/>
    </source>
</evidence>
<evidence type="ECO:0008006" key="10">
    <source>
        <dbReference type="Google" id="ProtNLM"/>
    </source>
</evidence>
<dbReference type="Gene3D" id="3.90.190.10">
    <property type="entry name" value="Protein tyrosine phosphatase superfamily"/>
    <property type="match status" value="1"/>
</dbReference>
<dbReference type="SUPFAM" id="SSF56672">
    <property type="entry name" value="DNA/RNA polymerases"/>
    <property type="match status" value="1"/>
</dbReference>
<dbReference type="PANTHER" id="PTHR46957">
    <property type="entry name" value="CYTOKINE RECEPTOR"/>
    <property type="match status" value="1"/>
</dbReference>
<dbReference type="InterPro" id="IPR003595">
    <property type="entry name" value="Tyr_Pase_cat"/>
</dbReference>
<feature type="region of interest" description="Disordered" evidence="4">
    <location>
        <begin position="1130"/>
        <end position="1237"/>
    </location>
</feature>
<dbReference type="EMBL" id="JBBPFD010000017">
    <property type="protein sequence ID" value="KAK7891504.1"/>
    <property type="molecule type" value="Genomic_DNA"/>
</dbReference>
<dbReference type="InterPro" id="IPR029021">
    <property type="entry name" value="Prot-tyrosine_phosphatase-like"/>
</dbReference>
<dbReference type="GO" id="GO:0043235">
    <property type="term" value="C:receptor complex"/>
    <property type="evidence" value="ECO:0007669"/>
    <property type="project" value="TreeGrafter"/>
</dbReference>
<sequence>MCLTETWHKPESYLALNEACPPGYTYLEKARSTGRGGGLAVIHRRNLHLTPLPLPVLATFECLLFKCKLQSITTTIILIYRPPKLHSGFITELQDLLTTLCATSSSTLILGDFNLHVDSPSNHHAAEFLELLDCLHLKQHIVEPTHIKGHTLDLVITDTVLITNLRVYDLGVSDHKAISMEIPQVRPYHKPKRQMQFRNIKKIDPVSLNQDMQTLSSITQFKSLNESVDYFNSGLQKILEFHAPLKTKTVSFSRSAPWYTDELRSMKTAGRALERKSVASGLAVYKLAYRDHQKAYSKALALARSNFYSNKITGSNGNSKQLFSTINSLLKPPTQSHSDNSADQCNRLMDFFTNKVTAIRSSLPVIPSPSSVNTSINSENIFSKFTMVTHIQVENIIKNMRASTCSLDPLPTSLIKSNITVISPLITAIINTSIQTGQIPSALKSAVIHPHLKKSSLDPENLANYRPISNLPFLTKVLEKVVAAQLHNHLLTHNLYEKFQSGFRSAHSTETALVRVMNDVLMTSDQGSSSLLLLLDLSAAFDTVDHHTLLNRLQNEVGLSGTTLSWFQCYLSGRTEHVAIGQAKSLPHTVTCGVPQGSVLGPALFIIYMIPLGKIIRKHKLSFHCYADDTQLYLKMDSPSTLSSSLHPCLKEIKAWMATNYLQLNSNKTEAILIGTPHQIQSSSISNINVFGWILRHYLSPPPASLSLSFSPPAPLPVLTLLSACVYESRCWLALCGYCALQRADSGEFLMPRFALTSELQENPQVSPKAALLQVHIQSKCSHVLTSSAVCCVWSRPVNKKSFLQHVEDLCSNDNAKFQEEFSALPKLLQDLATTDADLPCNRTKNRFPNIKPYNNNRVKLLSQPGSDGSDYINASFVSGYLCPNEFIATQGPLPGTVAAFWRMIWETGTRTIVMLTQCFEKGRIRCHKYWPEDDKPMSVFSDILVSKVSEEVFPDWTVRTLRVERHGHYILVRHFNYTSWPEHGVPECCTTLLKFVRAVRTHRLETSTIVVHCSAGVGRTGVYVALDHLIQHVRDHDFVDIYGLVAELRSERMCMVQNLAQYIFLHQSTLELLNNKGNSQSIWFVSYSALEKTDSLEGMEVTHSLRCGAGVGGDHHVRRDAIEDQLTQISPTGSADSGSVQPGSADSGSVQPGSADSGSVQPGSADSGSVQPGSADSGSVQPGSADSGSVQPGSADSGSVQPGSVTQDQSNRDQLTQDQSKTKGTAHEHHVTVYRG</sequence>